<dbReference type="EMBL" id="JANPWB010000013">
    <property type="protein sequence ID" value="KAJ1106450.1"/>
    <property type="molecule type" value="Genomic_DNA"/>
</dbReference>
<dbReference type="AlphaFoldDB" id="A0AAV7MUN4"/>
<evidence type="ECO:0000313" key="1">
    <source>
        <dbReference type="EMBL" id="KAJ1106450.1"/>
    </source>
</evidence>
<organism evidence="1 2">
    <name type="scientific">Pleurodeles waltl</name>
    <name type="common">Iberian ribbed newt</name>
    <dbReference type="NCBI Taxonomy" id="8319"/>
    <lineage>
        <taxon>Eukaryota</taxon>
        <taxon>Metazoa</taxon>
        <taxon>Chordata</taxon>
        <taxon>Craniata</taxon>
        <taxon>Vertebrata</taxon>
        <taxon>Euteleostomi</taxon>
        <taxon>Amphibia</taxon>
        <taxon>Batrachia</taxon>
        <taxon>Caudata</taxon>
        <taxon>Salamandroidea</taxon>
        <taxon>Salamandridae</taxon>
        <taxon>Pleurodelinae</taxon>
        <taxon>Pleurodeles</taxon>
    </lineage>
</organism>
<proteinExistence type="predicted"/>
<sequence>MGIGDVIEERGMGTFQILHIILLSVPALLIPSHNFIQTFSAGVPAHHCRVWTGRNYTGSTNQTGGLLRAFIPADKGGNLEPCSRYTQPQWQLLDESGTHNTSGIETEPCLDGWEYDRSVFTSSIVAENLETDDMVVLKLSEFINLLQIRM</sequence>
<evidence type="ECO:0000313" key="2">
    <source>
        <dbReference type="Proteomes" id="UP001066276"/>
    </source>
</evidence>
<keyword evidence="2" id="KW-1185">Reference proteome</keyword>
<reference evidence="1" key="1">
    <citation type="journal article" date="2022" name="bioRxiv">
        <title>Sequencing and chromosome-scale assembly of the giantPleurodeles waltlgenome.</title>
        <authorList>
            <person name="Brown T."/>
            <person name="Elewa A."/>
            <person name="Iarovenko S."/>
            <person name="Subramanian E."/>
            <person name="Araus A.J."/>
            <person name="Petzold A."/>
            <person name="Susuki M."/>
            <person name="Suzuki K.-i.T."/>
            <person name="Hayashi T."/>
            <person name="Toyoda A."/>
            <person name="Oliveira C."/>
            <person name="Osipova E."/>
            <person name="Leigh N.D."/>
            <person name="Simon A."/>
            <person name="Yun M.H."/>
        </authorList>
    </citation>
    <scope>NUCLEOTIDE SEQUENCE</scope>
    <source>
        <strain evidence="1">20211129_DDA</strain>
        <tissue evidence="1">Liver</tissue>
    </source>
</reference>
<name>A0AAV7MUN4_PLEWA</name>
<dbReference type="Proteomes" id="UP001066276">
    <property type="component" value="Chromosome 9"/>
</dbReference>
<protein>
    <submittedName>
        <fullName evidence="1">Uncharacterized protein</fullName>
    </submittedName>
</protein>
<comment type="caution">
    <text evidence="1">The sequence shown here is derived from an EMBL/GenBank/DDBJ whole genome shotgun (WGS) entry which is preliminary data.</text>
</comment>
<gene>
    <name evidence="1" type="ORF">NDU88_003851</name>
</gene>
<accession>A0AAV7MUN4</accession>